<dbReference type="GO" id="GO:0016788">
    <property type="term" value="F:hydrolase activity, acting on ester bonds"/>
    <property type="evidence" value="ECO:0007669"/>
    <property type="project" value="InterPro"/>
</dbReference>
<dbReference type="AlphaFoldDB" id="A0AA88VC61"/>
<comment type="similarity">
    <text evidence="1">Belongs to the 'GDSL' lipolytic enzyme family.</text>
</comment>
<proteinExistence type="inferred from homology"/>
<keyword evidence="5" id="KW-1185">Reference proteome</keyword>
<keyword evidence="3" id="KW-0732">Signal</keyword>
<dbReference type="InterPro" id="IPR036514">
    <property type="entry name" value="SGNH_hydro_sf"/>
</dbReference>
<dbReference type="EMBL" id="JAVXUP010002060">
    <property type="protein sequence ID" value="KAK3005937.1"/>
    <property type="molecule type" value="Genomic_DNA"/>
</dbReference>
<comment type="caution">
    <text evidence="4">The sequence shown here is derived from an EMBL/GenBank/DDBJ whole genome shotgun (WGS) entry which is preliminary data.</text>
</comment>
<evidence type="ECO:0008006" key="6">
    <source>
        <dbReference type="Google" id="ProtNLM"/>
    </source>
</evidence>
<dbReference type="PANTHER" id="PTHR22835:SF536">
    <property type="entry name" value="OS05G0401000 PROTEIN"/>
    <property type="match status" value="1"/>
</dbReference>
<evidence type="ECO:0000313" key="5">
    <source>
        <dbReference type="Proteomes" id="UP001188597"/>
    </source>
</evidence>
<feature type="signal peptide" evidence="3">
    <location>
        <begin position="1"/>
        <end position="26"/>
    </location>
</feature>
<evidence type="ECO:0000256" key="2">
    <source>
        <dbReference type="ARBA" id="ARBA00023180"/>
    </source>
</evidence>
<dbReference type="Gene3D" id="3.40.50.1110">
    <property type="entry name" value="SGNH hydrolase"/>
    <property type="match status" value="1"/>
</dbReference>
<gene>
    <name evidence="4" type="ORF">RJ639_016723</name>
</gene>
<dbReference type="Proteomes" id="UP001188597">
    <property type="component" value="Unassembled WGS sequence"/>
</dbReference>
<keyword evidence="2" id="KW-0325">Glycoprotein</keyword>
<protein>
    <recommendedName>
        <fullName evidence="6">GDSL esterase/lipase</fullName>
    </recommendedName>
</protein>
<reference evidence="4" key="1">
    <citation type="submission" date="2022-12" db="EMBL/GenBank/DDBJ databases">
        <title>Draft genome assemblies for two species of Escallonia (Escalloniales).</title>
        <authorList>
            <person name="Chanderbali A."/>
            <person name="Dervinis C."/>
            <person name="Anghel I."/>
            <person name="Soltis D."/>
            <person name="Soltis P."/>
            <person name="Zapata F."/>
        </authorList>
    </citation>
    <scope>NUCLEOTIDE SEQUENCE</scope>
    <source>
        <strain evidence="4">UCBG64.0493</strain>
        <tissue evidence="4">Leaf</tissue>
    </source>
</reference>
<sequence>CRDMPSKQSLHKNVAILLTCLPLAYCIEFNYPAAFNFGDSNSDTGGIFAAFGGGLNPPYGQTFNFHEPLVRFSDGRLLLDFLNSKAAERRRKYLPAEEYFEKGLYMFDIGQNDIIGRFHHISYEEILTLIPNITSIFEDGLKELYDQGARNFWIHNMGPVGCIPMNIVAFGTDPSKLNDIGCLIKQNEAAKSFNRHLLLLCKKLKDKLRDAKIIYVDIFTIKYNVTVNHSKLGYEQGIKACCGIGGPPLNYNIDLECGRTKMFNGSLRTARECDDSSVYVNWDGSHYTDAANKYTSSQILTGKYFDPPQE</sequence>
<feature type="chain" id="PRO_5041733437" description="GDSL esterase/lipase" evidence="3">
    <location>
        <begin position="27"/>
        <end position="310"/>
    </location>
</feature>
<accession>A0AA88VC61</accession>
<dbReference type="InterPro" id="IPR001087">
    <property type="entry name" value="GDSL"/>
</dbReference>
<organism evidence="4 5">
    <name type="scientific">Escallonia herrerae</name>
    <dbReference type="NCBI Taxonomy" id="1293975"/>
    <lineage>
        <taxon>Eukaryota</taxon>
        <taxon>Viridiplantae</taxon>
        <taxon>Streptophyta</taxon>
        <taxon>Embryophyta</taxon>
        <taxon>Tracheophyta</taxon>
        <taxon>Spermatophyta</taxon>
        <taxon>Magnoliopsida</taxon>
        <taxon>eudicotyledons</taxon>
        <taxon>Gunneridae</taxon>
        <taxon>Pentapetalae</taxon>
        <taxon>asterids</taxon>
        <taxon>campanulids</taxon>
        <taxon>Escalloniales</taxon>
        <taxon>Escalloniaceae</taxon>
        <taxon>Escallonia</taxon>
    </lineage>
</organism>
<evidence type="ECO:0000256" key="3">
    <source>
        <dbReference type="SAM" id="SignalP"/>
    </source>
</evidence>
<evidence type="ECO:0000313" key="4">
    <source>
        <dbReference type="EMBL" id="KAK3005937.1"/>
    </source>
</evidence>
<dbReference type="Pfam" id="PF00657">
    <property type="entry name" value="Lipase_GDSL"/>
    <property type="match status" value="1"/>
</dbReference>
<dbReference type="PANTHER" id="PTHR22835">
    <property type="entry name" value="ZINC FINGER FYVE DOMAIN CONTAINING PROTEIN"/>
    <property type="match status" value="1"/>
</dbReference>
<feature type="non-terminal residue" evidence="4">
    <location>
        <position position="1"/>
    </location>
</feature>
<evidence type="ECO:0000256" key="1">
    <source>
        <dbReference type="ARBA" id="ARBA00008668"/>
    </source>
</evidence>
<name>A0AA88VC61_9ASTE</name>